<organism evidence="1 2">
    <name type="scientific">Escherichia coli H605</name>
    <dbReference type="NCBI Taxonomy" id="656410"/>
    <lineage>
        <taxon>Bacteria</taxon>
        <taxon>Pseudomonadati</taxon>
        <taxon>Pseudomonadota</taxon>
        <taxon>Gammaproteobacteria</taxon>
        <taxon>Enterobacterales</taxon>
        <taxon>Enterobacteriaceae</taxon>
        <taxon>Escherichia</taxon>
    </lineage>
</organism>
<gene>
    <name evidence="1" type="ORF">EATG_03753</name>
</gene>
<dbReference type="Proteomes" id="UP000243401">
    <property type="component" value="Unassembled WGS sequence"/>
</dbReference>
<evidence type="ECO:0000313" key="1">
    <source>
        <dbReference type="EMBL" id="OSL45990.1"/>
    </source>
</evidence>
<accession>A0AAJ3NW78</accession>
<dbReference type="EMBL" id="ADJX01000009">
    <property type="protein sequence ID" value="OSL45990.1"/>
    <property type="molecule type" value="Genomic_DNA"/>
</dbReference>
<sequence>MLVNYIKTLFHYFFEQERIPGRFRRCVGKLTSLWR</sequence>
<protein>
    <submittedName>
        <fullName evidence="1">Uncharacterized protein</fullName>
    </submittedName>
</protein>
<proteinExistence type="predicted"/>
<name>A0AAJ3NW78_ECOLX</name>
<dbReference type="AlphaFoldDB" id="A0AAJ3NW78"/>
<comment type="caution">
    <text evidence="1">The sequence shown here is derived from an EMBL/GenBank/DDBJ whole genome shotgun (WGS) entry which is preliminary data.</text>
</comment>
<evidence type="ECO:0000313" key="2">
    <source>
        <dbReference type="Proteomes" id="UP000243401"/>
    </source>
</evidence>
<reference evidence="1 2" key="1">
    <citation type="submission" date="2010-04" db="EMBL/GenBank/DDBJ databases">
        <title>The Genome Sequence of Escherichia coli H605.</title>
        <authorList>
            <consortium name="The Broad Institute Genome Sequencing Platform"/>
            <consortium name="The Broad Institute Genome Sequencing Center for Infectious Disease"/>
            <person name="Feldgarden M."/>
            <person name="Gordon D.M."/>
            <person name="Johnson J.R."/>
            <person name="Johnston B.D."/>
            <person name="Young S."/>
            <person name="Zeng Q."/>
            <person name="Koehrsen M."/>
            <person name="Alvarado L."/>
            <person name="Berlin A.M."/>
            <person name="Borenstein D."/>
            <person name="Chapman S.B."/>
            <person name="Chen Z."/>
            <person name="Engels R."/>
            <person name="Freedman E."/>
            <person name="Gellesch M."/>
            <person name="Goldberg J."/>
            <person name="Griggs A."/>
            <person name="Gujja S."/>
            <person name="Heilman E.R."/>
            <person name="Heiman D.I."/>
            <person name="Hepburn T.A."/>
            <person name="Howarth C."/>
            <person name="Jen D."/>
            <person name="Larson L."/>
            <person name="Mehta T."/>
            <person name="Park D."/>
            <person name="Pearson M."/>
            <person name="Richards J."/>
            <person name="Roberts A."/>
            <person name="Saif S."/>
            <person name="Shea T.D."/>
            <person name="Shenoy N."/>
            <person name="Sisk P."/>
            <person name="Stolte C."/>
            <person name="Sykes S.N."/>
            <person name="Walk T."/>
            <person name="White J."/>
            <person name="Yandava C."/>
            <person name="Haas B."/>
            <person name="Henn M.R."/>
            <person name="Nusbaum C."/>
            <person name="Birren B."/>
        </authorList>
    </citation>
    <scope>NUCLEOTIDE SEQUENCE [LARGE SCALE GENOMIC DNA]</scope>
    <source>
        <strain evidence="1 2">H605</strain>
    </source>
</reference>